<dbReference type="GO" id="GO:0003700">
    <property type="term" value="F:DNA-binding transcription factor activity"/>
    <property type="evidence" value="ECO:0007669"/>
    <property type="project" value="InterPro"/>
</dbReference>
<dbReference type="AlphaFoldDB" id="A0A1I5PZY6"/>
<dbReference type="SUPFAM" id="SSF53850">
    <property type="entry name" value="Periplasmic binding protein-like II"/>
    <property type="match status" value="1"/>
</dbReference>
<dbReference type="Gene3D" id="1.10.10.10">
    <property type="entry name" value="Winged helix-like DNA-binding domain superfamily/Winged helix DNA-binding domain"/>
    <property type="match status" value="1"/>
</dbReference>
<protein>
    <submittedName>
        <fullName evidence="6">DNA-binding transcriptional regulator, LysR family</fullName>
    </submittedName>
</protein>
<dbReference type="InterPro" id="IPR036388">
    <property type="entry name" value="WH-like_DNA-bd_sf"/>
</dbReference>
<evidence type="ECO:0000313" key="7">
    <source>
        <dbReference type="Proteomes" id="UP000199137"/>
    </source>
</evidence>
<feature type="domain" description="HTH lysR-type" evidence="5">
    <location>
        <begin position="2"/>
        <end position="59"/>
    </location>
</feature>
<evidence type="ECO:0000256" key="2">
    <source>
        <dbReference type="ARBA" id="ARBA00023015"/>
    </source>
</evidence>
<dbReference type="RefSeq" id="WP_198545251.1">
    <property type="nucleotide sequence ID" value="NZ_FOWC01000005.1"/>
</dbReference>
<sequence>MMTPSQLKAYSAVARLGSVKAAAAELDVSEAAVSLHVGQLRKELGDPLFTRTGSGLAFTPGGLRLASRSVELLGLRDRTIQEVKQAGRGRRLLRLGASGLFAEYAAPGLIEAFTQRAADLDVELSTDGSGRFETLLVTRSLDVVIAPRDQLGGRDVQSNHFLNYEVITVAAPRHPAVSSPPSVRLLREQPWLLGPSAMERGGTVTEMLRRLGVPEQRQRIFQSHAAAIEEAKRGHGVALTVRFAVTEDLENGALARVEGPLLSGRGGWSIATLVGDRAPSSAAELCRFVATPRATRAMLQRRGAGVGRFRPAVHVTLWS</sequence>
<organism evidence="6 7">
    <name type="scientific">Amycolatopsis rubida</name>
    <dbReference type="NCBI Taxonomy" id="112413"/>
    <lineage>
        <taxon>Bacteria</taxon>
        <taxon>Bacillati</taxon>
        <taxon>Actinomycetota</taxon>
        <taxon>Actinomycetes</taxon>
        <taxon>Pseudonocardiales</taxon>
        <taxon>Pseudonocardiaceae</taxon>
        <taxon>Amycolatopsis</taxon>
    </lineage>
</organism>
<dbReference type="PROSITE" id="PS50931">
    <property type="entry name" value="HTH_LYSR"/>
    <property type="match status" value="1"/>
</dbReference>
<dbReference type="EMBL" id="FOWC01000005">
    <property type="protein sequence ID" value="SFP39638.1"/>
    <property type="molecule type" value="Genomic_DNA"/>
</dbReference>
<dbReference type="SUPFAM" id="SSF46785">
    <property type="entry name" value="Winged helix' DNA-binding domain"/>
    <property type="match status" value="1"/>
</dbReference>
<keyword evidence="2" id="KW-0805">Transcription regulation</keyword>
<comment type="similarity">
    <text evidence="1">Belongs to the LysR transcriptional regulatory family.</text>
</comment>
<dbReference type="InterPro" id="IPR036390">
    <property type="entry name" value="WH_DNA-bd_sf"/>
</dbReference>
<evidence type="ECO:0000259" key="5">
    <source>
        <dbReference type="PROSITE" id="PS50931"/>
    </source>
</evidence>
<dbReference type="STRING" id="112413.SAMN05421854_105146"/>
<evidence type="ECO:0000313" key="6">
    <source>
        <dbReference type="EMBL" id="SFP39638.1"/>
    </source>
</evidence>
<dbReference type="PANTHER" id="PTHR30126">
    <property type="entry name" value="HTH-TYPE TRANSCRIPTIONAL REGULATOR"/>
    <property type="match status" value="1"/>
</dbReference>
<keyword evidence="4" id="KW-0804">Transcription</keyword>
<evidence type="ECO:0000256" key="4">
    <source>
        <dbReference type="ARBA" id="ARBA00023163"/>
    </source>
</evidence>
<dbReference type="Proteomes" id="UP000199137">
    <property type="component" value="Unassembled WGS sequence"/>
</dbReference>
<dbReference type="Pfam" id="PF00126">
    <property type="entry name" value="HTH_1"/>
    <property type="match status" value="1"/>
</dbReference>
<dbReference type="InterPro" id="IPR005119">
    <property type="entry name" value="LysR_subst-bd"/>
</dbReference>
<evidence type="ECO:0000256" key="1">
    <source>
        <dbReference type="ARBA" id="ARBA00009437"/>
    </source>
</evidence>
<dbReference type="Gene3D" id="3.40.190.10">
    <property type="entry name" value="Periplasmic binding protein-like II"/>
    <property type="match status" value="2"/>
</dbReference>
<reference evidence="6 7" key="1">
    <citation type="submission" date="2016-10" db="EMBL/GenBank/DDBJ databases">
        <authorList>
            <person name="de Groot N.N."/>
        </authorList>
    </citation>
    <scope>NUCLEOTIDE SEQUENCE [LARGE SCALE GENOMIC DNA]</scope>
    <source>
        <strain evidence="6 7">DSM 44637</strain>
    </source>
</reference>
<keyword evidence="3 6" id="KW-0238">DNA-binding</keyword>
<dbReference type="GO" id="GO:0000976">
    <property type="term" value="F:transcription cis-regulatory region binding"/>
    <property type="evidence" value="ECO:0007669"/>
    <property type="project" value="TreeGrafter"/>
</dbReference>
<gene>
    <name evidence="6" type="ORF">SAMN05421854_105146</name>
</gene>
<dbReference type="Pfam" id="PF03466">
    <property type="entry name" value="LysR_substrate"/>
    <property type="match status" value="1"/>
</dbReference>
<dbReference type="PANTHER" id="PTHR30126:SF39">
    <property type="entry name" value="HTH-TYPE TRANSCRIPTIONAL REGULATOR CYSL"/>
    <property type="match status" value="1"/>
</dbReference>
<name>A0A1I5PZY6_9PSEU</name>
<proteinExistence type="inferred from homology"/>
<dbReference type="InterPro" id="IPR000847">
    <property type="entry name" value="LysR_HTH_N"/>
</dbReference>
<accession>A0A1I5PZY6</accession>
<dbReference type="PRINTS" id="PR00039">
    <property type="entry name" value="HTHLYSR"/>
</dbReference>
<evidence type="ECO:0000256" key="3">
    <source>
        <dbReference type="ARBA" id="ARBA00023125"/>
    </source>
</evidence>